<sequence>MKLVAIEAHINARVETVWNAYNSAEDIMQWNHASDDWHCTSSINDLRIGGKFKNRMEAKDGSFAFDFEGVYTELKPFKRIAYTMSDGRKVEMDFESDQQHTRLYIRFEPETENPVDMQRDGWQAILDNFKKYVESVYST</sequence>
<dbReference type="Proteomes" id="UP000190150">
    <property type="component" value="Unassembled WGS sequence"/>
</dbReference>
<reference evidence="4" key="1">
    <citation type="submission" date="2017-02" db="EMBL/GenBank/DDBJ databases">
        <authorList>
            <person name="Varghese N."/>
            <person name="Submissions S."/>
        </authorList>
    </citation>
    <scope>NUCLEOTIDE SEQUENCE [LARGE SCALE GENOMIC DNA]</scope>
    <source>
        <strain evidence="4">DSM 24091</strain>
    </source>
</reference>
<feature type="domain" description="Activator of Hsp90 ATPase homologue 1/2-like C-terminal" evidence="2">
    <location>
        <begin position="11"/>
        <end position="134"/>
    </location>
</feature>
<dbReference type="EMBL" id="FUZF01000022">
    <property type="protein sequence ID" value="SKC04537.1"/>
    <property type="molecule type" value="Genomic_DNA"/>
</dbReference>
<name>A0A1T5G826_9SPHI</name>
<dbReference type="STRING" id="1513896.SAMN05660841_03846"/>
<dbReference type="RefSeq" id="WP_079645493.1">
    <property type="nucleotide sequence ID" value="NZ_FUZF01000022.1"/>
</dbReference>
<dbReference type="SUPFAM" id="SSF55961">
    <property type="entry name" value="Bet v1-like"/>
    <property type="match status" value="1"/>
</dbReference>
<evidence type="ECO:0000259" key="2">
    <source>
        <dbReference type="Pfam" id="PF08327"/>
    </source>
</evidence>
<dbReference type="InterPro" id="IPR013538">
    <property type="entry name" value="ASHA1/2-like_C"/>
</dbReference>
<dbReference type="CDD" id="cd08897">
    <property type="entry name" value="SRPBCC_CalC_Aha1-like_4"/>
    <property type="match status" value="1"/>
</dbReference>
<dbReference type="OrthoDB" id="384974at2"/>
<keyword evidence="4" id="KW-1185">Reference proteome</keyword>
<protein>
    <submittedName>
        <fullName evidence="3">Uncharacterized conserved protein YndB, AHSA1/START domain</fullName>
    </submittedName>
</protein>
<dbReference type="Gene3D" id="3.30.530.20">
    <property type="match status" value="1"/>
</dbReference>
<gene>
    <name evidence="3" type="ORF">SAMN05660841_03846</name>
</gene>
<evidence type="ECO:0000313" key="3">
    <source>
        <dbReference type="EMBL" id="SKC04537.1"/>
    </source>
</evidence>
<dbReference type="AlphaFoldDB" id="A0A1T5G826"/>
<evidence type="ECO:0000313" key="4">
    <source>
        <dbReference type="Proteomes" id="UP000190150"/>
    </source>
</evidence>
<evidence type="ECO:0000256" key="1">
    <source>
        <dbReference type="ARBA" id="ARBA00006817"/>
    </source>
</evidence>
<accession>A0A1T5G826</accession>
<proteinExistence type="inferred from homology"/>
<organism evidence="3 4">
    <name type="scientific">Sphingobacterium nematocida</name>
    <dbReference type="NCBI Taxonomy" id="1513896"/>
    <lineage>
        <taxon>Bacteria</taxon>
        <taxon>Pseudomonadati</taxon>
        <taxon>Bacteroidota</taxon>
        <taxon>Sphingobacteriia</taxon>
        <taxon>Sphingobacteriales</taxon>
        <taxon>Sphingobacteriaceae</taxon>
        <taxon>Sphingobacterium</taxon>
    </lineage>
</organism>
<dbReference type="InterPro" id="IPR023393">
    <property type="entry name" value="START-like_dom_sf"/>
</dbReference>
<comment type="similarity">
    <text evidence="1">Belongs to the AHA1 family.</text>
</comment>
<dbReference type="Pfam" id="PF08327">
    <property type="entry name" value="AHSA1"/>
    <property type="match status" value="1"/>
</dbReference>